<keyword evidence="3" id="KW-1185">Reference proteome</keyword>
<feature type="region of interest" description="Disordered" evidence="1">
    <location>
        <begin position="14"/>
        <end position="41"/>
    </location>
</feature>
<accession>A0A9P5ISX0</accession>
<dbReference type="Proteomes" id="UP000710849">
    <property type="component" value="Unassembled WGS sequence"/>
</dbReference>
<protein>
    <submittedName>
        <fullName evidence="2">Uncharacterized protein</fullName>
    </submittedName>
</protein>
<name>A0A9P5ISX0_9HELO</name>
<organism evidence="2 3">
    <name type="scientific">Botrytis byssoidea</name>
    <dbReference type="NCBI Taxonomy" id="139641"/>
    <lineage>
        <taxon>Eukaryota</taxon>
        <taxon>Fungi</taxon>
        <taxon>Dikarya</taxon>
        <taxon>Ascomycota</taxon>
        <taxon>Pezizomycotina</taxon>
        <taxon>Leotiomycetes</taxon>
        <taxon>Helotiales</taxon>
        <taxon>Sclerotiniaceae</taxon>
        <taxon>Botrytis</taxon>
    </lineage>
</organism>
<evidence type="ECO:0000313" key="3">
    <source>
        <dbReference type="Proteomes" id="UP000710849"/>
    </source>
</evidence>
<comment type="caution">
    <text evidence="2">The sequence shown here is derived from an EMBL/GenBank/DDBJ whole genome shotgun (WGS) entry which is preliminary data.</text>
</comment>
<dbReference type="AlphaFoldDB" id="A0A9P5ISX0"/>
<evidence type="ECO:0000256" key="1">
    <source>
        <dbReference type="SAM" id="MobiDB-lite"/>
    </source>
</evidence>
<dbReference type="GeneID" id="62145576"/>
<evidence type="ECO:0000313" key="2">
    <source>
        <dbReference type="EMBL" id="KAF7952490.1"/>
    </source>
</evidence>
<gene>
    <name evidence="2" type="ORF">EAE97_001987</name>
</gene>
<feature type="compositionally biased region" description="Polar residues" evidence="1">
    <location>
        <begin position="15"/>
        <end position="28"/>
    </location>
</feature>
<proteinExistence type="predicted"/>
<reference evidence="2 3" key="1">
    <citation type="journal article" date="2020" name="Genome Biol. Evol.">
        <title>Comparative genomics of Sclerotiniaceae.</title>
        <authorList>
            <person name="Valero Jimenez C.A."/>
            <person name="Steentjes M."/>
            <person name="Scholten O.E."/>
            <person name="Van Kan J.A.L."/>
        </authorList>
    </citation>
    <scope>NUCLEOTIDE SEQUENCE [LARGE SCALE GENOMIC DNA]</scope>
    <source>
        <strain evidence="2 3">MUCL 94</strain>
    </source>
</reference>
<dbReference type="EMBL" id="RCSW01000003">
    <property type="protein sequence ID" value="KAF7952490.1"/>
    <property type="molecule type" value="Genomic_DNA"/>
</dbReference>
<dbReference type="RefSeq" id="XP_038737056.1">
    <property type="nucleotide sequence ID" value="XM_038872498.1"/>
</dbReference>
<sequence>MNTNLRFRGEFPPAANTTSFETSWQQKTNPRRKILESPDGTYWHKAGPHDANLDLNMHIHVNKTWNNRNCTRKHTPQLREKCIQQRRCNAGGNKENKILTGVVKGLGSVRMLHP</sequence>